<gene>
    <name evidence="3" type="ORF">GLV98_10820</name>
</gene>
<dbReference type="RefSeq" id="WP_160914979.1">
    <property type="nucleotide sequence ID" value="NZ_WMEZ01000003.1"/>
</dbReference>
<evidence type="ECO:0000313" key="4">
    <source>
        <dbReference type="Proteomes" id="UP000447393"/>
    </source>
</evidence>
<reference evidence="3 4" key="1">
    <citation type="submission" date="2019-11" db="EMBL/GenBank/DDBJ databases">
        <title>Genome sequences of 17 halophilic strains isolated from different environments.</title>
        <authorList>
            <person name="Furrow R.E."/>
        </authorList>
    </citation>
    <scope>NUCLEOTIDE SEQUENCE [LARGE SCALE GENOMIC DNA]</scope>
    <source>
        <strain evidence="3 4">22505_10_Sand</strain>
    </source>
</reference>
<feature type="transmembrane region" description="Helical" evidence="1">
    <location>
        <begin position="44"/>
        <end position="61"/>
    </location>
</feature>
<feature type="transmembrane region" description="Helical" evidence="1">
    <location>
        <begin position="9"/>
        <end position="29"/>
    </location>
</feature>
<protein>
    <recommendedName>
        <fullName evidence="2">Uncharacterized protein YyaB-like PH domain-containing protein</fullName>
    </recommendedName>
</protein>
<comment type="caution">
    <text evidence="3">The sequence shown here is derived from an EMBL/GenBank/DDBJ whole genome shotgun (WGS) entry which is preliminary data.</text>
</comment>
<dbReference type="AlphaFoldDB" id="A0A845EE41"/>
<proteinExistence type="predicted"/>
<dbReference type="InterPro" id="IPR009589">
    <property type="entry name" value="PH_YyaB-like"/>
</dbReference>
<dbReference type="OrthoDB" id="6658731at2"/>
<evidence type="ECO:0000259" key="2">
    <source>
        <dbReference type="Pfam" id="PF06713"/>
    </source>
</evidence>
<feature type="domain" description="Uncharacterized protein YyaB-like PH" evidence="2">
    <location>
        <begin position="63"/>
        <end position="136"/>
    </location>
</feature>
<dbReference type="GO" id="GO:0030153">
    <property type="term" value="P:bacteriocin immunity"/>
    <property type="evidence" value="ECO:0007669"/>
    <property type="project" value="InterPro"/>
</dbReference>
<dbReference type="Proteomes" id="UP000447393">
    <property type="component" value="Unassembled WGS sequence"/>
</dbReference>
<evidence type="ECO:0000256" key="1">
    <source>
        <dbReference type="SAM" id="Phobius"/>
    </source>
</evidence>
<sequence>MYFPSKRNIYYSMIIWGLILFIFFIYLFGGRPIGFQIITYRDPLGYVMSGGMVGLLLWIWFRTGYTVKDGHLFIHSGPLRKRINIEDIKKIKPTKSPMSAPALSFRKLEILYGKFMFTLISPKDEQKFLQVLEKENPHIKIDPRLLQEKN</sequence>
<dbReference type="Pfam" id="PF06713">
    <property type="entry name" value="bPH_4"/>
    <property type="match status" value="1"/>
</dbReference>
<dbReference type="EMBL" id="WMEZ01000003">
    <property type="protein sequence ID" value="MYL49981.1"/>
    <property type="molecule type" value="Genomic_DNA"/>
</dbReference>
<evidence type="ECO:0000313" key="3">
    <source>
        <dbReference type="EMBL" id="MYL49981.1"/>
    </source>
</evidence>
<organism evidence="3 4">
    <name type="scientific">Halobacillus litoralis</name>
    <dbReference type="NCBI Taxonomy" id="45668"/>
    <lineage>
        <taxon>Bacteria</taxon>
        <taxon>Bacillati</taxon>
        <taxon>Bacillota</taxon>
        <taxon>Bacilli</taxon>
        <taxon>Bacillales</taxon>
        <taxon>Bacillaceae</taxon>
        <taxon>Halobacillus</taxon>
    </lineage>
</organism>
<keyword evidence="1" id="KW-0472">Membrane</keyword>
<keyword evidence="1" id="KW-0812">Transmembrane</keyword>
<keyword evidence="1" id="KW-1133">Transmembrane helix</keyword>
<accession>A0A845EE41</accession>
<name>A0A845EE41_9BACI</name>